<dbReference type="InterPro" id="IPR043128">
    <property type="entry name" value="Rev_trsase/Diguanyl_cyclase"/>
</dbReference>
<dbReference type="Pfam" id="PF17919">
    <property type="entry name" value="RT_RNaseH_2"/>
    <property type="match status" value="1"/>
</dbReference>
<evidence type="ECO:0000259" key="3">
    <source>
        <dbReference type="Pfam" id="PF17919"/>
    </source>
</evidence>
<dbReference type="EMBL" id="OIVN01002046">
    <property type="protein sequence ID" value="SPD00107.1"/>
    <property type="molecule type" value="Genomic_DNA"/>
</dbReference>
<sequence>MPPSTDLPYFVGRLDRSSSQAVQLISSTISLAPSLGTRVKSSSTLSQPFRYNEGLHGPYESKINGEEFTYDKAKSNPDGTKGESHKPHARTIAKETTVKWEDKLREVRVKWVKYEMLSKMKIDKSKLLPFDTLLIRFVGSTVYPNGVVTLQVIVVLNRLRAVTSTYHMLVRFPTKNGIGEMRGDKAMARTTLSKEIRGELIEFLRANADVFAWSHEDMLGITRDVMAHKLNVNPSMYPMKQKWSQTPELLGRILWLQPNPYGRGRSAENRIHTSRGLFCYKFMSIGLKNAGATYQQLRETFDTFRKYNTKLNPIKCAFGVFFGKFLGFMVSQRGIEANPNKIKAILKMTPPRTVKEVQSLTGRVSALNHFVSRAMDKCLPFFRTLKKAFQWTEECQLAFEQLKSYLMAPPLLSPSILGEELYLYLAVSTTVVSSALIREEDHVQKPVYYTGRALRGAEGQYSNIEKLAFALVIVSRKLRPYFQAHTIVVLTDHPFRKAMNKPDAAGRLVL</sequence>
<dbReference type="SUPFAM" id="SSF56672">
    <property type="entry name" value="DNA/RNA polymerases"/>
    <property type="match status" value="1"/>
</dbReference>
<organism evidence="4">
    <name type="scientific">Fagus sylvatica</name>
    <name type="common">Beechnut</name>
    <dbReference type="NCBI Taxonomy" id="28930"/>
    <lineage>
        <taxon>Eukaryota</taxon>
        <taxon>Viridiplantae</taxon>
        <taxon>Streptophyta</taxon>
        <taxon>Embryophyta</taxon>
        <taxon>Tracheophyta</taxon>
        <taxon>Spermatophyta</taxon>
        <taxon>Magnoliopsida</taxon>
        <taxon>eudicotyledons</taxon>
        <taxon>Gunneridae</taxon>
        <taxon>Pentapetalae</taxon>
        <taxon>rosids</taxon>
        <taxon>fabids</taxon>
        <taxon>Fagales</taxon>
        <taxon>Fagaceae</taxon>
        <taxon>Fagus</taxon>
    </lineage>
</organism>
<reference evidence="4" key="1">
    <citation type="submission" date="2018-02" db="EMBL/GenBank/DDBJ databases">
        <authorList>
            <person name="Cohen D.B."/>
            <person name="Kent A.D."/>
        </authorList>
    </citation>
    <scope>NUCLEOTIDE SEQUENCE</scope>
</reference>
<dbReference type="PANTHER" id="PTHR37984:SF5">
    <property type="entry name" value="PROTEIN NYNRIN-LIKE"/>
    <property type="match status" value="1"/>
</dbReference>
<protein>
    <recommendedName>
        <fullName evidence="3">Reverse transcriptase/retrotransposon-derived protein RNase H-like domain-containing protein</fullName>
    </recommendedName>
</protein>
<dbReference type="AlphaFoldDB" id="A0A2N9GBZ0"/>
<gene>
    <name evidence="4" type="ORF">FSB_LOCUS27989</name>
</gene>
<accession>A0A2N9GBZ0</accession>
<evidence type="ECO:0000256" key="1">
    <source>
        <dbReference type="ARBA" id="ARBA00023268"/>
    </source>
</evidence>
<evidence type="ECO:0000256" key="2">
    <source>
        <dbReference type="SAM" id="MobiDB-lite"/>
    </source>
</evidence>
<dbReference type="InterPro" id="IPR043502">
    <property type="entry name" value="DNA/RNA_pol_sf"/>
</dbReference>
<dbReference type="InterPro" id="IPR050951">
    <property type="entry name" value="Retrovirus_Pol_polyprotein"/>
</dbReference>
<dbReference type="GO" id="GO:0003824">
    <property type="term" value="F:catalytic activity"/>
    <property type="evidence" value="ECO:0007669"/>
    <property type="project" value="UniProtKB-KW"/>
</dbReference>
<dbReference type="Gene3D" id="3.30.70.270">
    <property type="match status" value="2"/>
</dbReference>
<dbReference type="PANTHER" id="PTHR37984">
    <property type="entry name" value="PROTEIN CBG26694"/>
    <property type="match status" value="1"/>
</dbReference>
<dbReference type="InterPro" id="IPR041577">
    <property type="entry name" value="RT_RNaseH_2"/>
</dbReference>
<keyword evidence="1" id="KW-0511">Multifunctional enzyme</keyword>
<proteinExistence type="predicted"/>
<feature type="region of interest" description="Disordered" evidence="2">
    <location>
        <begin position="70"/>
        <end position="90"/>
    </location>
</feature>
<evidence type="ECO:0000313" key="4">
    <source>
        <dbReference type="EMBL" id="SPD00107.1"/>
    </source>
</evidence>
<feature type="domain" description="Reverse transcriptase/retrotransposon-derived protein RNase H-like" evidence="3">
    <location>
        <begin position="391"/>
        <end position="489"/>
    </location>
</feature>
<name>A0A2N9GBZ0_FAGSY</name>